<dbReference type="EMBL" id="MFPV01000040">
    <property type="protein sequence ID" value="OGH61673.1"/>
    <property type="molecule type" value="Genomic_DNA"/>
</dbReference>
<feature type="transmembrane region" description="Helical" evidence="1">
    <location>
        <begin position="6"/>
        <end position="32"/>
    </location>
</feature>
<keyword evidence="1" id="KW-0472">Membrane</keyword>
<comment type="caution">
    <text evidence="2">The sequence shown here is derived from an EMBL/GenBank/DDBJ whole genome shotgun (WGS) entry which is preliminary data.</text>
</comment>
<sequence>MFSFPFAALLVAYAIFLVIFLIFSAANVYHIYHTGTFTIVAAAVTIIVSVWSLLVLVATIPVIMGIDWGTAVVLFGPGGTISFESYAP</sequence>
<proteinExistence type="predicted"/>
<keyword evidence="1" id="KW-1133">Transmembrane helix</keyword>
<protein>
    <submittedName>
        <fullName evidence="2">Uncharacterized protein</fullName>
    </submittedName>
</protein>
<evidence type="ECO:0000313" key="3">
    <source>
        <dbReference type="Proteomes" id="UP000176329"/>
    </source>
</evidence>
<evidence type="ECO:0000313" key="2">
    <source>
        <dbReference type="EMBL" id="OGH61673.1"/>
    </source>
</evidence>
<feature type="transmembrane region" description="Helical" evidence="1">
    <location>
        <begin position="39"/>
        <end position="64"/>
    </location>
</feature>
<accession>A0A1F6LQV7</accession>
<organism evidence="2 3">
    <name type="scientific">Candidatus Magasanikbacteria bacterium RIFCSPHIGHO2_01_FULL_50_8</name>
    <dbReference type="NCBI Taxonomy" id="1798674"/>
    <lineage>
        <taxon>Bacteria</taxon>
        <taxon>Candidatus Magasanikiibacteriota</taxon>
    </lineage>
</organism>
<evidence type="ECO:0000256" key="1">
    <source>
        <dbReference type="SAM" id="Phobius"/>
    </source>
</evidence>
<gene>
    <name evidence="2" type="ORF">A2848_01860</name>
</gene>
<name>A0A1F6LQV7_9BACT</name>
<reference evidence="2 3" key="1">
    <citation type="journal article" date="2016" name="Nat. Commun.">
        <title>Thousands of microbial genomes shed light on interconnected biogeochemical processes in an aquifer system.</title>
        <authorList>
            <person name="Anantharaman K."/>
            <person name="Brown C.T."/>
            <person name="Hug L.A."/>
            <person name="Sharon I."/>
            <person name="Castelle C.J."/>
            <person name="Probst A.J."/>
            <person name="Thomas B.C."/>
            <person name="Singh A."/>
            <person name="Wilkins M.J."/>
            <person name="Karaoz U."/>
            <person name="Brodie E.L."/>
            <person name="Williams K.H."/>
            <person name="Hubbard S.S."/>
            <person name="Banfield J.F."/>
        </authorList>
    </citation>
    <scope>NUCLEOTIDE SEQUENCE [LARGE SCALE GENOMIC DNA]</scope>
</reference>
<keyword evidence="1" id="KW-0812">Transmembrane</keyword>
<dbReference type="Proteomes" id="UP000176329">
    <property type="component" value="Unassembled WGS sequence"/>
</dbReference>
<dbReference type="AlphaFoldDB" id="A0A1F6LQV7"/>